<feature type="region of interest" description="Disordered" evidence="1">
    <location>
        <begin position="1"/>
        <end position="21"/>
    </location>
</feature>
<dbReference type="AlphaFoldDB" id="A0A835FTR1"/>
<accession>A0A835FTR1</accession>
<dbReference type="PANTHER" id="PTHR38926:SF2">
    <property type="entry name" value="F-BOX_LRR-REPEAT PROTEIN 21-RELATED"/>
    <property type="match status" value="1"/>
</dbReference>
<dbReference type="EMBL" id="JACEFO010000338">
    <property type="protein sequence ID" value="KAF8775005.1"/>
    <property type="molecule type" value="Genomic_DNA"/>
</dbReference>
<dbReference type="InterPro" id="IPR036047">
    <property type="entry name" value="F-box-like_dom_sf"/>
</dbReference>
<dbReference type="OrthoDB" id="691415at2759"/>
<proteinExistence type="predicted"/>
<feature type="domain" description="F-box" evidence="2">
    <location>
        <begin position="20"/>
        <end position="68"/>
    </location>
</feature>
<evidence type="ECO:0000259" key="2">
    <source>
        <dbReference type="PROSITE" id="PS50181"/>
    </source>
</evidence>
<dbReference type="InterPro" id="IPR001810">
    <property type="entry name" value="F-box_dom"/>
</dbReference>
<dbReference type="SUPFAM" id="SSF81383">
    <property type="entry name" value="F-box domain"/>
    <property type="match status" value="1"/>
</dbReference>
<dbReference type="Proteomes" id="UP000636709">
    <property type="component" value="Unassembled WGS sequence"/>
</dbReference>
<gene>
    <name evidence="3" type="ORF">HU200_005054</name>
</gene>
<keyword evidence="4" id="KW-1185">Reference proteome</keyword>
<protein>
    <recommendedName>
        <fullName evidence="2">F-box domain-containing protein</fullName>
    </recommendedName>
</protein>
<evidence type="ECO:0000256" key="1">
    <source>
        <dbReference type="SAM" id="MobiDB-lite"/>
    </source>
</evidence>
<name>A0A835FTR1_9POAL</name>
<comment type="caution">
    <text evidence="3">The sequence shown here is derived from an EMBL/GenBank/DDBJ whole genome shotgun (WGS) entry which is preliminary data.</text>
</comment>
<organism evidence="3 4">
    <name type="scientific">Digitaria exilis</name>
    <dbReference type="NCBI Taxonomy" id="1010633"/>
    <lineage>
        <taxon>Eukaryota</taxon>
        <taxon>Viridiplantae</taxon>
        <taxon>Streptophyta</taxon>
        <taxon>Embryophyta</taxon>
        <taxon>Tracheophyta</taxon>
        <taxon>Spermatophyta</taxon>
        <taxon>Magnoliopsida</taxon>
        <taxon>Liliopsida</taxon>
        <taxon>Poales</taxon>
        <taxon>Poaceae</taxon>
        <taxon>PACMAD clade</taxon>
        <taxon>Panicoideae</taxon>
        <taxon>Panicodae</taxon>
        <taxon>Paniceae</taxon>
        <taxon>Anthephorinae</taxon>
        <taxon>Digitaria</taxon>
    </lineage>
</organism>
<dbReference type="PANTHER" id="PTHR38926">
    <property type="entry name" value="F-BOX DOMAIN CONTAINING PROTEIN, EXPRESSED"/>
    <property type="match status" value="1"/>
</dbReference>
<dbReference type="Gene3D" id="1.20.1280.50">
    <property type="match status" value="1"/>
</dbReference>
<dbReference type="Pfam" id="PF12937">
    <property type="entry name" value="F-box-like"/>
    <property type="match status" value="1"/>
</dbReference>
<reference evidence="3" key="1">
    <citation type="submission" date="2020-07" db="EMBL/GenBank/DDBJ databases">
        <title>Genome sequence and genetic diversity analysis of an under-domesticated orphan crop, white fonio (Digitaria exilis).</title>
        <authorList>
            <person name="Bennetzen J.L."/>
            <person name="Chen S."/>
            <person name="Ma X."/>
            <person name="Wang X."/>
            <person name="Yssel A.E.J."/>
            <person name="Chaluvadi S.R."/>
            <person name="Johnson M."/>
            <person name="Gangashetty P."/>
            <person name="Hamidou F."/>
            <person name="Sanogo M.D."/>
            <person name="Zwaenepoel A."/>
            <person name="Wallace J."/>
            <person name="Van De Peer Y."/>
            <person name="Van Deynze A."/>
        </authorList>
    </citation>
    <scope>NUCLEOTIDE SEQUENCE</scope>
    <source>
        <tissue evidence="3">Leaves</tissue>
    </source>
</reference>
<dbReference type="PROSITE" id="PS50181">
    <property type="entry name" value="FBOX"/>
    <property type="match status" value="1"/>
</dbReference>
<evidence type="ECO:0000313" key="3">
    <source>
        <dbReference type="EMBL" id="KAF8775005.1"/>
    </source>
</evidence>
<evidence type="ECO:0000313" key="4">
    <source>
        <dbReference type="Proteomes" id="UP000636709"/>
    </source>
</evidence>
<sequence>MEPSFDHRPHKKPGPSAPTSRDWTTLPHDILFAVCLKLELREILRGADRVCKSWRHVTVGEPALWRHLDMGTMDLSQCRDLVSRGGVTCESFTARCESDVSLRFLVARVKLSPTILHEKIGQAPGIRHASFFPIDHLFGRHHLLMPPLASSIGTTRTHPSLRSACSQLAFTKRSSQHIATI</sequence>